<reference evidence="2 3" key="1">
    <citation type="journal article" date="2024" name="Ann. Entomol. Soc. Am.">
        <title>Genomic analyses of the southern and eastern yellowjacket wasps (Hymenoptera: Vespidae) reveal evolutionary signatures of social life.</title>
        <authorList>
            <person name="Catto M.A."/>
            <person name="Caine P.B."/>
            <person name="Orr S.E."/>
            <person name="Hunt B.G."/>
            <person name="Goodisman M.A.D."/>
        </authorList>
    </citation>
    <scope>NUCLEOTIDE SEQUENCE [LARGE SCALE GENOMIC DNA]</scope>
    <source>
        <strain evidence="2">232</strain>
        <tissue evidence="2">Head and thorax</tissue>
    </source>
</reference>
<organism evidence="2 3">
    <name type="scientific">Vespula maculifrons</name>
    <name type="common">Eastern yellow jacket</name>
    <name type="synonym">Wasp</name>
    <dbReference type="NCBI Taxonomy" id="7453"/>
    <lineage>
        <taxon>Eukaryota</taxon>
        <taxon>Metazoa</taxon>
        <taxon>Ecdysozoa</taxon>
        <taxon>Arthropoda</taxon>
        <taxon>Hexapoda</taxon>
        <taxon>Insecta</taxon>
        <taxon>Pterygota</taxon>
        <taxon>Neoptera</taxon>
        <taxon>Endopterygota</taxon>
        <taxon>Hymenoptera</taxon>
        <taxon>Apocrita</taxon>
        <taxon>Aculeata</taxon>
        <taxon>Vespoidea</taxon>
        <taxon>Vespidae</taxon>
        <taxon>Vespinae</taxon>
        <taxon>Vespula</taxon>
    </lineage>
</organism>
<sequence length="60" mass="7008">MYRYTCNDRMKYEAWRRRKTAHMYITQAIEQMSFSGCSETKSTCRKKSSIGGTKGADSNR</sequence>
<evidence type="ECO:0000313" key="3">
    <source>
        <dbReference type="Proteomes" id="UP001607303"/>
    </source>
</evidence>
<proteinExistence type="predicted"/>
<feature type="region of interest" description="Disordered" evidence="1">
    <location>
        <begin position="40"/>
        <end position="60"/>
    </location>
</feature>
<accession>A0ABD2B425</accession>
<name>A0ABD2B425_VESMC</name>
<gene>
    <name evidence="2" type="ORF">V1477_016751</name>
</gene>
<protein>
    <submittedName>
        <fullName evidence="2">Uncharacterized protein</fullName>
    </submittedName>
</protein>
<evidence type="ECO:0000256" key="1">
    <source>
        <dbReference type="SAM" id="MobiDB-lite"/>
    </source>
</evidence>
<dbReference type="Proteomes" id="UP001607303">
    <property type="component" value="Unassembled WGS sequence"/>
</dbReference>
<dbReference type="EMBL" id="JAYRBN010000100">
    <property type="protein sequence ID" value="KAL2727475.1"/>
    <property type="molecule type" value="Genomic_DNA"/>
</dbReference>
<dbReference type="AlphaFoldDB" id="A0ABD2B425"/>
<keyword evidence="3" id="KW-1185">Reference proteome</keyword>
<evidence type="ECO:0000313" key="2">
    <source>
        <dbReference type="EMBL" id="KAL2727475.1"/>
    </source>
</evidence>
<comment type="caution">
    <text evidence="2">The sequence shown here is derived from an EMBL/GenBank/DDBJ whole genome shotgun (WGS) entry which is preliminary data.</text>
</comment>